<dbReference type="RefSeq" id="WP_257490047.1">
    <property type="nucleotide sequence ID" value="NZ_JANJZL010000001.1"/>
</dbReference>
<dbReference type="Proteomes" id="UP001142078">
    <property type="component" value="Unassembled WGS sequence"/>
</dbReference>
<gene>
    <name evidence="1" type="ORF">NSA23_00705</name>
</gene>
<protein>
    <recommendedName>
        <fullName evidence="3">Terminase-like family protein</fullName>
    </recommendedName>
</protein>
<evidence type="ECO:0000313" key="2">
    <source>
        <dbReference type="Proteomes" id="UP001142078"/>
    </source>
</evidence>
<evidence type="ECO:0008006" key="3">
    <source>
        <dbReference type="Google" id="ProtNLM"/>
    </source>
</evidence>
<sequence length="527" mass="61628">MGKKMSTKEKLKIINNDPRLWLLNFVKILDNKNEMIPFKLNEEQEHFVSDMGRYNIILKSRQLGFSTLSLGLMLWSAYQIPNSNYLMVCHEEKALQNLFHRLKLMQRSIPDVVRLKEKRSNRNELLLENGSRIAVQVFSSDVGRSHTLQMIHISELAMVIKDDVKKQGLLALEQALAKNNTSKLIIESTAKGYDFYHAIWQNAEKGRSKYKPFFYPWTSKTHAMQFKTEIEEAVRWYESTNHGRPLSSDPLELTPYERKLLEDTKVTLRQLMWRRYKMQDMKDLFVQEYPAYPSECFVSTNKGVFDTNIINERMYYIPKPLKSIEGLPLSLQKYVCDGLNIYETPKQKEWYFMGVDVALGNGQGDDSTICILDSNGEQVATFNRNDIPTYKFVDIVAELGYFYNYACIMCERNTYGIDILQRLWKEKQYINLNKTKKKDKITGRRKWEHGWYQDSVSKTILVNDLKEVFETGVITINDKETLEQMLIYRESRGKFSNIEGENNHDDLVDALGLAVQSLKLGRYMVQV</sequence>
<comment type="caution">
    <text evidence="1">The sequence shown here is derived from an EMBL/GenBank/DDBJ whole genome shotgun (WGS) entry which is preliminary data.</text>
</comment>
<proteinExistence type="predicted"/>
<accession>A0A9X2MFA2</accession>
<dbReference type="Gene3D" id="3.40.50.300">
    <property type="entry name" value="P-loop containing nucleotide triphosphate hydrolases"/>
    <property type="match status" value="1"/>
</dbReference>
<dbReference type="EMBL" id="JANJZL010000001">
    <property type="protein sequence ID" value="MCR2042624.1"/>
    <property type="molecule type" value="Genomic_DNA"/>
</dbReference>
<dbReference type="Gene3D" id="3.30.420.240">
    <property type="match status" value="1"/>
</dbReference>
<dbReference type="AlphaFoldDB" id="A0A9X2MFA2"/>
<reference evidence="1" key="1">
    <citation type="submission" date="2022-07" db="EMBL/GenBank/DDBJ databases">
        <title>Enhanced cultured diversity of the mouse gut microbiota enables custom-made synthetic communities.</title>
        <authorList>
            <person name="Afrizal A."/>
        </authorList>
    </citation>
    <scope>NUCLEOTIDE SEQUENCE</scope>
    <source>
        <strain evidence="1">DSM 29482</strain>
    </source>
</reference>
<organism evidence="1 2">
    <name type="scientific">Anaerosalibacter massiliensis</name>
    <dbReference type="NCBI Taxonomy" id="1347392"/>
    <lineage>
        <taxon>Bacteria</taxon>
        <taxon>Bacillati</taxon>
        <taxon>Bacillota</taxon>
        <taxon>Tissierellia</taxon>
        <taxon>Tissierellales</taxon>
        <taxon>Sporanaerobacteraceae</taxon>
        <taxon>Anaerosalibacter</taxon>
    </lineage>
</organism>
<name>A0A9X2MFA2_9FIRM</name>
<evidence type="ECO:0000313" key="1">
    <source>
        <dbReference type="EMBL" id="MCR2042624.1"/>
    </source>
</evidence>
<keyword evidence="2" id="KW-1185">Reference proteome</keyword>
<dbReference type="InterPro" id="IPR027417">
    <property type="entry name" value="P-loop_NTPase"/>
</dbReference>